<evidence type="ECO:0000313" key="2">
    <source>
        <dbReference type="EMBL" id="GER38808.1"/>
    </source>
</evidence>
<evidence type="ECO:0000256" key="1">
    <source>
        <dbReference type="SAM" id="MobiDB-lite"/>
    </source>
</evidence>
<dbReference type="EMBL" id="BKCP01005517">
    <property type="protein sequence ID" value="GER38808.1"/>
    <property type="molecule type" value="Genomic_DNA"/>
</dbReference>
<dbReference type="Proteomes" id="UP000325081">
    <property type="component" value="Unassembled WGS sequence"/>
</dbReference>
<protein>
    <submittedName>
        <fullName evidence="2">Glycine dehydrogenase (Decarboxylating) A</fullName>
    </submittedName>
</protein>
<evidence type="ECO:0000313" key="3">
    <source>
        <dbReference type="Proteomes" id="UP000325081"/>
    </source>
</evidence>
<reference evidence="3" key="1">
    <citation type="journal article" date="2019" name="Curr. Biol.">
        <title>Genome Sequence of Striga asiatica Provides Insight into the Evolution of Plant Parasitism.</title>
        <authorList>
            <person name="Yoshida S."/>
            <person name="Kim S."/>
            <person name="Wafula E.K."/>
            <person name="Tanskanen J."/>
            <person name="Kim Y.M."/>
            <person name="Honaas L."/>
            <person name="Yang Z."/>
            <person name="Spallek T."/>
            <person name="Conn C.E."/>
            <person name="Ichihashi Y."/>
            <person name="Cheong K."/>
            <person name="Cui S."/>
            <person name="Der J.P."/>
            <person name="Gundlach H."/>
            <person name="Jiao Y."/>
            <person name="Hori C."/>
            <person name="Ishida J.K."/>
            <person name="Kasahara H."/>
            <person name="Kiba T."/>
            <person name="Kim M.S."/>
            <person name="Koo N."/>
            <person name="Laohavisit A."/>
            <person name="Lee Y.H."/>
            <person name="Lumba S."/>
            <person name="McCourt P."/>
            <person name="Mortimer J.C."/>
            <person name="Mutuku J.M."/>
            <person name="Nomura T."/>
            <person name="Sasaki-Sekimoto Y."/>
            <person name="Seto Y."/>
            <person name="Wang Y."/>
            <person name="Wakatake T."/>
            <person name="Sakakibara H."/>
            <person name="Demura T."/>
            <person name="Yamaguchi S."/>
            <person name="Yoneyama K."/>
            <person name="Manabe R.I."/>
            <person name="Nelson D.C."/>
            <person name="Schulman A.H."/>
            <person name="Timko M.P."/>
            <person name="dePamphilis C.W."/>
            <person name="Choi D."/>
            <person name="Shirasu K."/>
        </authorList>
    </citation>
    <scope>NUCLEOTIDE SEQUENCE [LARGE SCALE GENOMIC DNA]</scope>
    <source>
        <strain evidence="3">cv. UVA1</strain>
    </source>
</reference>
<gene>
    <name evidence="2" type="ORF">STAS_15348</name>
</gene>
<proteinExistence type="predicted"/>
<feature type="region of interest" description="Disordered" evidence="1">
    <location>
        <begin position="211"/>
        <end position="259"/>
    </location>
</feature>
<feature type="compositionally biased region" description="Basic and acidic residues" evidence="1">
    <location>
        <begin position="235"/>
        <end position="252"/>
    </location>
</feature>
<accession>A0A5A7Q1U3</accession>
<organism evidence="2 3">
    <name type="scientific">Striga asiatica</name>
    <name type="common">Asiatic witchweed</name>
    <name type="synonym">Buchnera asiatica</name>
    <dbReference type="NCBI Taxonomy" id="4170"/>
    <lineage>
        <taxon>Eukaryota</taxon>
        <taxon>Viridiplantae</taxon>
        <taxon>Streptophyta</taxon>
        <taxon>Embryophyta</taxon>
        <taxon>Tracheophyta</taxon>
        <taxon>Spermatophyta</taxon>
        <taxon>Magnoliopsida</taxon>
        <taxon>eudicotyledons</taxon>
        <taxon>Gunneridae</taxon>
        <taxon>Pentapetalae</taxon>
        <taxon>asterids</taxon>
        <taxon>lamiids</taxon>
        <taxon>Lamiales</taxon>
        <taxon>Orobanchaceae</taxon>
        <taxon>Buchnereae</taxon>
        <taxon>Striga</taxon>
    </lineage>
</organism>
<dbReference type="AlphaFoldDB" id="A0A5A7Q1U3"/>
<keyword evidence="3" id="KW-1185">Reference proteome</keyword>
<sequence>MRKPYVPLKLERNPHALPDLIYHIRKKVNFQGKYILMNSRIPAPRAVDKKCSIPFVTTSQTYRRLKHLFSQYFPTLTDYRSLSSTEYQQKLEFDPHPKVPAANRSTRLIADRRRLSRRLWNSSSPFASGAAVRGGHGNCSNGEARSQATLVQFSDGCSQLGVRKPPSIWSASHGHNEQLSMLAAGSKRKIKLGRLLGAEFGLNFVGRKGLGSVSQDEDGKASDEPSDDLDFGTRQTKEDPHFDSGKQTDVPERSVLATRTKSEALMKQANDREESHNTSEVVLDQPLQIIANLEVDVHKGVDVGSALTLTPPSFDINIEGLPSTQQLKVNNKVPQDHPMEIPNETLNKMSSGEIVKMNIVQPPCYEVAVIPKPNTTVLGSRKLNTGDFLKWYMMVHSREVAS</sequence>
<comment type="caution">
    <text evidence="2">The sequence shown here is derived from an EMBL/GenBank/DDBJ whole genome shotgun (WGS) entry which is preliminary data.</text>
</comment>
<name>A0A5A7Q1U3_STRAF</name>